<protein>
    <recommendedName>
        <fullName evidence="4">AIG1-type G domain-containing protein</fullName>
    </recommendedName>
</protein>
<organism evidence="5 6">
    <name type="scientific">Ameca splendens</name>
    <dbReference type="NCBI Taxonomy" id="208324"/>
    <lineage>
        <taxon>Eukaryota</taxon>
        <taxon>Metazoa</taxon>
        <taxon>Chordata</taxon>
        <taxon>Craniata</taxon>
        <taxon>Vertebrata</taxon>
        <taxon>Euteleostomi</taxon>
        <taxon>Actinopterygii</taxon>
        <taxon>Neopterygii</taxon>
        <taxon>Teleostei</taxon>
        <taxon>Neoteleostei</taxon>
        <taxon>Acanthomorphata</taxon>
        <taxon>Ovalentaria</taxon>
        <taxon>Atherinomorphae</taxon>
        <taxon>Cyprinodontiformes</taxon>
        <taxon>Goodeidae</taxon>
        <taxon>Ameca</taxon>
    </lineage>
</organism>
<reference evidence="5 6" key="1">
    <citation type="submission" date="2021-06" db="EMBL/GenBank/DDBJ databases">
        <authorList>
            <person name="Palmer J.M."/>
        </authorList>
    </citation>
    <scope>NUCLEOTIDE SEQUENCE [LARGE SCALE GENOMIC DNA]</scope>
    <source>
        <strain evidence="5 6">AS_MEX2019</strain>
        <tissue evidence="5">Muscle</tissue>
    </source>
</reference>
<dbReference type="Pfam" id="PF04548">
    <property type="entry name" value="AIG1"/>
    <property type="match status" value="1"/>
</dbReference>
<dbReference type="InterPro" id="IPR006703">
    <property type="entry name" value="G_AIG1"/>
</dbReference>
<dbReference type="InterPro" id="IPR045058">
    <property type="entry name" value="GIMA/IAN/Toc"/>
</dbReference>
<accession>A0ABV0ZAW1</accession>
<evidence type="ECO:0000256" key="2">
    <source>
        <dbReference type="ARBA" id="ARBA00022741"/>
    </source>
</evidence>
<dbReference type="Proteomes" id="UP001469553">
    <property type="component" value="Unassembled WGS sequence"/>
</dbReference>
<evidence type="ECO:0000313" key="5">
    <source>
        <dbReference type="EMBL" id="MEQ2303358.1"/>
    </source>
</evidence>
<gene>
    <name evidence="5" type="ORF">AMECASPLE_015966</name>
</gene>
<evidence type="ECO:0000256" key="1">
    <source>
        <dbReference type="ARBA" id="ARBA00008535"/>
    </source>
</evidence>
<dbReference type="InterPro" id="IPR027417">
    <property type="entry name" value="P-loop_NTPase"/>
</dbReference>
<keyword evidence="3" id="KW-0342">GTP-binding</keyword>
<evidence type="ECO:0000313" key="6">
    <source>
        <dbReference type="Proteomes" id="UP001469553"/>
    </source>
</evidence>
<keyword evidence="6" id="KW-1185">Reference proteome</keyword>
<dbReference type="PROSITE" id="PS51720">
    <property type="entry name" value="G_AIG1"/>
    <property type="match status" value="1"/>
</dbReference>
<sequence length="282" mass="31597">MGSCESISESSSQFLSDEFTRRIVVLGKTGAGKSTLANTLFGQKMCETNNSPTSGTSQCQAKSGTVNGKSIIFVDTPGFFDTGRDEQEMRAEIVRCINECPPGPHVFLIVLKVEKYTEQEEEIIKKITEYFTERALKFATVLFTRGDQLHERSTINDFVSENKDLSVLVKKCGNHCNVIDNKYWKNDLDIYRSNKYQVKKLLTTIDKIIEVNNGGYYTQEMLPNVNRQTELNREKLINEVSGVSTRALFRTLLFEEPMLVLIIELTRALAALAAGTAGSHGI</sequence>
<comment type="similarity">
    <text evidence="1">Belongs to the TRAFAC class TrmE-Era-EngA-EngB-Septin-like GTPase superfamily. AIG1/Toc34/Toc159-like paraseptin GTPase family. IAN subfamily.</text>
</comment>
<keyword evidence="2" id="KW-0547">Nucleotide-binding</keyword>
<dbReference type="EMBL" id="JAHRIP010057574">
    <property type="protein sequence ID" value="MEQ2303358.1"/>
    <property type="molecule type" value="Genomic_DNA"/>
</dbReference>
<comment type="caution">
    <text evidence="5">The sequence shown here is derived from an EMBL/GenBank/DDBJ whole genome shotgun (WGS) entry which is preliminary data.</text>
</comment>
<feature type="domain" description="AIG1-type G" evidence="4">
    <location>
        <begin position="18"/>
        <end position="226"/>
    </location>
</feature>
<evidence type="ECO:0000259" key="4">
    <source>
        <dbReference type="PROSITE" id="PS51720"/>
    </source>
</evidence>
<dbReference type="PANTHER" id="PTHR10903">
    <property type="entry name" value="GTPASE, IMAP FAMILY MEMBER-RELATED"/>
    <property type="match status" value="1"/>
</dbReference>
<dbReference type="SUPFAM" id="SSF52540">
    <property type="entry name" value="P-loop containing nucleoside triphosphate hydrolases"/>
    <property type="match status" value="1"/>
</dbReference>
<evidence type="ECO:0000256" key="3">
    <source>
        <dbReference type="ARBA" id="ARBA00023134"/>
    </source>
</evidence>
<proteinExistence type="inferred from homology"/>
<dbReference type="Gene3D" id="3.40.50.300">
    <property type="entry name" value="P-loop containing nucleotide triphosphate hydrolases"/>
    <property type="match status" value="1"/>
</dbReference>
<dbReference type="PANTHER" id="PTHR10903:SF62">
    <property type="entry name" value="GTPASE IMAP FAMILY MEMBER 4-LIKE-RELATED"/>
    <property type="match status" value="1"/>
</dbReference>
<name>A0ABV0ZAW1_9TELE</name>